<keyword evidence="1" id="KW-1133">Transmembrane helix</keyword>
<evidence type="ECO:0000256" key="1">
    <source>
        <dbReference type="SAM" id="Phobius"/>
    </source>
</evidence>
<gene>
    <name evidence="2" type="ORF">BFS35_003840</name>
</gene>
<keyword evidence="1" id="KW-0472">Membrane</keyword>
<dbReference type="InterPro" id="IPR018580">
    <property type="entry name" value="Uncharacterised_YfhO"/>
</dbReference>
<dbReference type="Pfam" id="PF09586">
    <property type="entry name" value="YfhO"/>
    <property type="match status" value="1"/>
</dbReference>
<dbReference type="PANTHER" id="PTHR38454">
    <property type="entry name" value="INTEGRAL MEMBRANE PROTEIN-RELATED"/>
    <property type="match status" value="1"/>
</dbReference>
<comment type="caution">
    <text evidence="2">The sequence shown here is derived from an EMBL/GenBank/DDBJ whole genome shotgun (WGS) entry which is preliminary data.</text>
</comment>
<evidence type="ECO:0000313" key="2">
    <source>
        <dbReference type="EMBL" id="RAI82827.1"/>
    </source>
</evidence>
<feature type="transmembrane region" description="Helical" evidence="1">
    <location>
        <begin position="80"/>
        <end position="105"/>
    </location>
</feature>
<feature type="transmembrane region" description="Helical" evidence="1">
    <location>
        <begin position="117"/>
        <end position="136"/>
    </location>
</feature>
<keyword evidence="1" id="KW-0812">Transmembrane</keyword>
<feature type="transmembrane region" description="Helical" evidence="1">
    <location>
        <begin position="316"/>
        <end position="337"/>
    </location>
</feature>
<reference evidence="2 3" key="1">
    <citation type="journal article" date="2018" name="Front. Microbiol.">
        <title>Description and Comparative Genomics of Macrococcus caseolyticus subsp. hominis subsp. nov., Macrococcus goetzii sp. nov., Macrococcus epidermidis sp. nov., and Macrococcus bohemicus sp. nov., Novel Macrococci From Human Clinical Material With Virulence Potential and Suspected Uptake of Foreign DNA by Natural Transformation.</title>
        <authorList>
            <person name="Maslanova I."/>
            <person name="Wertheimer Z."/>
            <person name="Sedlacek I."/>
            <person name="Svec P."/>
            <person name="Indrakova A."/>
            <person name="Kovarovic V."/>
            <person name="Schumann P."/>
            <person name="Sproer C."/>
            <person name="Kralova S."/>
            <person name="Sedo O."/>
            <person name="Kristofova L."/>
            <person name="Vrbovska V."/>
            <person name="Fuzik T."/>
            <person name="Petras P."/>
            <person name="Zdrahal Z."/>
            <person name="Ruzickova V."/>
            <person name="Doskar J."/>
            <person name="Pantucek R."/>
        </authorList>
    </citation>
    <scope>NUCLEOTIDE SEQUENCE [LARGE SCALE GENOMIC DNA]</scope>
    <source>
        <strain evidence="2 3">CCM 4927</strain>
    </source>
</reference>
<dbReference type="RefSeq" id="WP_099577682.1">
    <property type="nucleotide sequence ID" value="NZ_MJBI02000001.1"/>
</dbReference>
<feature type="transmembrane region" description="Helical" evidence="1">
    <location>
        <begin position="835"/>
        <end position="853"/>
    </location>
</feature>
<feature type="transmembrane region" description="Helical" evidence="1">
    <location>
        <begin position="243"/>
        <end position="262"/>
    </location>
</feature>
<evidence type="ECO:0000313" key="3">
    <source>
        <dbReference type="Proteomes" id="UP000229523"/>
    </source>
</evidence>
<dbReference type="Proteomes" id="UP000229523">
    <property type="component" value="Unassembled WGS sequence"/>
</dbReference>
<feature type="transmembrane region" description="Helical" evidence="1">
    <location>
        <begin position="349"/>
        <end position="366"/>
    </location>
</feature>
<feature type="transmembrane region" description="Helical" evidence="1">
    <location>
        <begin position="426"/>
        <end position="443"/>
    </location>
</feature>
<dbReference type="AlphaFoldDB" id="A0A2G5NS14"/>
<name>A0A2G5NS14_9STAP</name>
<dbReference type="PANTHER" id="PTHR38454:SF1">
    <property type="entry name" value="INTEGRAL MEMBRANE PROTEIN"/>
    <property type="match status" value="1"/>
</dbReference>
<feature type="transmembrane region" description="Helical" evidence="1">
    <location>
        <begin position="167"/>
        <end position="187"/>
    </location>
</feature>
<sequence>MNNKKYSPLLLTVIALLLAIFGHSFYIYRFFKDGTIFTGPNDGLEQMLPMQLYLYDKFTSREFFYNLDFGLGGDYYTDLAYYYSTSIIFFINMLAVRFFDLFFNFQVDTVTFWAKNAFFISIAKSTAGILASYYYFRKIKMTPLPALLSGFLFLTSAIYFRFTLYWSFFSDVFIFLPLLLLGIERYIQDEKKGIFIIATACIFINNFYFAYYQVLFGLIYFVLRNIFRSEYDTVKRGKQWINFVIMAVLGLMVSAFAFFYGAKSFLQNERAPYNVKIPLFDPFDQNANIFYDNYLVIVLFITLQALLTFKFYKNYFYRFFAIMSIALMLLSFTPFIDSVFNGFSAPQKRWHYLITFFTSGLIGFYIMKFKEISIQNYLYSLIPGFVIVFMSHHYIDKAVTWVWLLPVIAIIGLIVLIVKDDAIKQTFYYLLIAMMIILNWDIVRVHNKLDNYNPGIDERAKMSYIESSVYDSPLQRQIVDELKKKLKPGERIDWRVLEQDNTPMYQNFNGVSLYSSIFDGSLIDFYYKQLKINIKEESLSRYSTFNSRSNLESLMNIRYLVRKSYQTDIPENFKLIADNGKYKIYENTKMIPFARITSNVVNSKDLTTPIDREHAMIDGIVSDRLATNYKINPAQNLLSEMKVTPSGAEWIADNKTLKVNPPSGGLVIDIPKTLLKQYKDFYVDMHVQLQSPVTNHQININGYANNRLFQTSKYRTHYDDLMYRVKSPKNGKILIGLTGGTYQLTINGIYGEDYKTLSKVNQTNNYTFTDKGNKMTVQLKSSKDGYLTVPITYRDGMRAYVDGKKVNVERANYIMSAVKVDENTKTVEFRYTPPYFYLMVAISLIGIILSVLYTRNSSGERKKIKYVFSKNKKQELV</sequence>
<keyword evidence="3" id="KW-1185">Reference proteome</keyword>
<feature type="transmembrane region" description="Helical" evidence="1">
    <location>
        <begin position="142"/>
        <end position="160"/>
    </location>
</feature>
<organism evidence="2 3">
    <name type="scientific">Macrococcoides goetzii</name>
    <dbReference type="NCBI Taxonomy" id="1891097"/>
    <lineage>
        <taxon>Bacteria</taxon>
        <taxon>Bacillati</taxon>
        <taxon>Bacillota</taxon>
        <taxon>Bacilli</taxon>
        <taxon>Bacillales</taxon>
        <taxon>Staphylococcaceae</taxon>
        <taxon>Macrococcoides</taxon>
    </lineage>
</organism>
<feature type="transmembrane region" description="Helical" evidence="1">
    <location>
        <begin position="193"/>
        <end position="223"/>
    </location>
</feature>
<proteinExistence type="predicted"/>
<dbReference type="EMBL" id="MJBI02000001">
    <property type="protein sequence ID" value="RAI82827.1"/>
    <property type="molecule type" value="Genomic_DNA"/>
</dbReference>
<feature type="transmembrane region" description="Helical" evidence="1">
    <location>
        <begin position="378"/>
        <end position="395"/>
    </location>
</feature>
<feature type="transmembrane region" description="Helical" evidence="1">
    <location>
        <begin position="289"/>
        <end position="309"/>
    </location>
</feature>
<protein>
    <recommendedName>
        <fullName evidence="4">YfhO family protein</fullName>
    </recommendedName>
</protein>
<accession>A0A2G5NS14</accession>
<evidence type="ECO:0008006" key="4">
    <source>
        <dbReference type="Google" id="ProtNLM"/>
    </source>
</evidence>
<feature type="transmembrane region" description="Helical" evidence="1">
    <location>
        <begin position="401"/>
        <end position="419"/>
    </location>
</feature>